<dbReference type="Proteomes" id="UP000245252">
    <property type="component" value="Unassembled WGS sequence"/>
</dbReference>
<sequence length="144" mass="15810">MATTFDLDRFMAAQEGVHKRVIAELRAGAKQSHWIWFIFPQMQGLGSSPTARKFAIRSKDEAVAYVRHAVLGPRLKEAVQAMLDIKGKSALEILGSPDDLKFRSSMTLFAAVCGAGSIFHQALDRFYDGAADERTLALIDVAVV</sequence>
<dbReference type="Gene3D" id="1.25.40.380">
    <property type="entry name" value="Protein of unknown function DUF1810"/>
    <property type="match status" value="1"/>
</dbReference>
<dbReference type="SUPFAM" id="SSF140736">
    <property type="entry name" value="Rv1873-like"/>
    <property type="match status" value="1"/>
</dbReference>
<dbReference type="PIRSF" id="PIRSF008546">
    <property type="entry name" value="UCP008546"/>
    <property type="match status" value="1"/>
</dbReference>
<proteinExistence type="predicted"/>
<keyword evidence="2" id="KW-1185">Reference proteome</keyword>
<dbReference type="AlphaFoldDB" id="A0A2U2DKM7"/>
<organism evidence="1 2">
    <name type="scientific">Metarhizobium album</name>
    <dbReference type="NCBI Taxonomy" id="2182425"/>
    <lineage>
        <taxon>Bacteria</taxon>
        <taxon>Pseudomonadati</taxon>
        <taxon>Pseudomonadota</taxon>
        <taxon>Alphaproteobacteria</taxon>
        <taxon>Hyphomicrobiales</taxon>
        <taxon>Rhizobiaceae</taxon>
        <taxon>Metarhizobium</taxon>
    </lineage>
</organism>
<reference evidence="1 2" key="1">
    <citation type="submission" date="2018-05" db="EMBL/GenBank/DDBJ databases">
        <title>The draft genome of strain NS-104.</title>
        <authorList>
            <person name="Hang P."/>
            <person name="Jiang J."/>
        </authorList>
    </citation>
    <scope>NUCLEOTIDE SEQUENCE [LARGE SCALE GENOMIC DNA]</scope>
    <source>
        <strain evidence="1 2">NS-104</strain>
    </source>
</reference>
<accession>A0A2U2DKM7</accession>
<dbReference type="EMBL" id="QFBC01000013">
    <property type="protein sequence ID" value="PWE53854.1"/>
    <property type="molecule type" value="Genomic_DNA"/>
</dbReference>
<gene>
    <name evidence="1" type="ORF">DEM27_23315</name>
</gene>
<dbReference type="RefSeq" id="WP_109460650.1">
    <property type="nucleotide sequence ID" value="NZ_QFBC01000013.1"/>
</dbReference>
<dbReference type="InterPro" id="IPR036287">
    <property type="entry name" value="Rv1873-like_sf"/>
</dbReference>
<name>A0A2U2DKM7_9HYPH</name>
<evidence type="ECO:0000313" key="2">
    <source>
        <dbReference type="Proteomes" id="UP000245252"/>
    </source>
</evidence>
<comment type="caution">
    <text evidence="1">The sequence shown here is derived from an EMBL/GenBank/DDBJ whole genome shotgun (WGS) entry which is preliminary data.</text>
</comment>
<evidence type="ECO:0000313" key="1">
    <source>
        <dbReference type="EMBL" id="PWE53854.1"/>
    </source>
</evidence>
<dbReference type="OrthoDB" id="9801870at2"/>
<dbReference type="Pfam" id="PF08837">
    <property type="entry name" value="DUF1810"/>
    <property type="match status" value="1"/>
</dbReference>
<dbReference type="InterPro" id="IPR014937">
    <property type="entry name" value="DUF1810"/>
</dbReference>
<protein>
    <submittedName>
        <fullName evidence="1">DUF1810 domain-containing protein</fullName>
    </submittedName>
</protein>